<gene>
    <name evidence="4" type="primary">LOC103060463</name>
</gene>
<dbReference type="KEGG" id="pbi:103060463"/>
<evidence type="ECO:0000313" key="4">
    <source>
        <dbReference type="RefSeq" id="XP_007433698.2"/>
    </source>
</evidence>
<dbReference type="Proteomes" id="UP000695026">
    <property type="component" value="Unplaced"/>
</dbReference>
<keyword evidence="3" id="KW-1185">Reference proteome</keyword>
<dbReference type="Gene3D" id="1.10.510.10">
    <property type="entry name" value="Transferase(Phosphotransferase) domain 1"/>
    <property type="match status" value="1"/>
</dbReference>
<evidence type="ECO:0000256" key="1">
    <source>
        <dbReference type="SAM" id="Phobius"/>
    </source>
</evidence>
<keyword evidence="1" id="KW-0812">Transmembrane</keyword>
<protein>
    <submittedName>
        <fullName evidence="4">Extracellular tyrosine-protein kinase PKDCC-like</fullName>
    </submittedName>
</protein>
<dbReference type="InterPro" id="IPR011009">
    <property type="entry name" value="Kinase-like_dom_sf"/>
</dbReference>
<dbReference type="SUPFAM" id="SSF56112">
    <property type="entry name" value="Protein kinase-like (PK-like)"/>
    <property type="match status" value="1"/>
</dbReference>
<sequence length="472" mass="52896">MITSPALQRRALCWGELLASALPRSFFAMPGPEALLALLIMPALLALALVISGPWRLLDAQLPPKLMWELEQRQQDLSRLAASIQARTSPSPARRAAAAEPLGCAELNGLSDVGVVGAGITKLVLRAALSPGGEEIALKSVHWTGSDMNRCVQRYGHAEGCFQLAAYKLLKETILLQSLDHQGIIKLHGQCYNNSLYPEMKVVSMLELGAPLEMIQLLQIPWEERFKICLNLVELLYYLANSPLGSIALLDFQPRQFVMVNGILKVTDLDDVSTEELSCKKDQDCILKFPTKTFFLKCASHGNCKGINEKRNLFNAYRYFFTYLLPHTAPIVLQPILKDILNATGDLRYGANETLRAFQKVLHLYKSGLYLQKRPSHLKEYVVVKGFRSVDTEDYKCWPSYSPLRCMLSVHNVEEAASICSYHPQCQYFIITPQRTWTGRHLAIFQSNLTYLIPGSTMEVYVKRSASSRGSL</sequence>
<evidence type="ECO:0000259" key="2">
    <source>
        <dbReference type="Pfam" id="PF12260"/>
    </source>
</evidence>
<dbReference type="AlphaFoldDB" id="A0A9F2W9S0"/>
<dbReference type="RefSeq" id="XP_007433698.2">
    <property type="nucleotide sequence ID" value="XM_007433636.2"/>
</dbReference>
<dbReference type="InterPro" id="IPR042983">
    <property type="entry name" value="PKDCC"/>
</dbReference>
<keyword evidence="1" id="KW-0472">Membrane</keyword>
<dbReference type="OMA" id="SHPQCQS"/>
<dbReference type="GO" id="GO:0001501">
    <property type="term" value="P:skeletal system development"/>
    <property type="evidence" value="ECO:0007669"/>
    <property type="project" value="TreeGrafter"/>
</dbReference>
<dbReference type="GO" id="GO:0005576">
    <property type="term" value="C:extracellular region"/>
    <property type="evidence" value="ECO:0007669"/>
    <property type="project" value="TreeGrafter"/>
</dbReference>
<dbReference type="OrthoDB" id="4062651at2759"/>
<dbReference type="Pfam" id="PF12260">
    <property type="entry name" value="PIP49_C"/>
    <property type="match status" value="1"/>
</dbReference>
<evidence type="ECO:0000313" key="3">
    <source>
        <dbReference type="Proteomes" id="UP000695026"/>
    </source>
</evidence>
<feature type="domain" description="FAM69 protein-kinase" evidence="2">
    <location>
        <begin position="171"/>
        <end position="342"/>
    </location>
</feature>
<dbReference type="InterPro" id="IPR022049">
    <property type="entry name" value="FAM69_kinase_dom"/>
</dbReference>
<dbReference type="PANTHER" id="PTHR46448">
    <property type="entry name" value="PROTEIN KINASE DOMAIN-CONTAINING PROTEIN"/>
    <property type="match status" value="1"/>
</dbReference>
<reference evidence="4" key="1">
    <citation type="submission" date="2025-08" db="UniProtKB">
        <authorList>
            <consortium name="RefSeq"/>
        </authorList>
    </citation>
    <scope>IDENTIFICATION</scope>
    <source>
        <tissue evidence="4">Liver</tissue>
    </source>
</reference>
<dbReference type="GeneID" id="103060463"/>
<organism evidence="3 4">
    <name type="scientific">Python bivittatus</name>
    <name type="common">Burmese python</name>
    <name type="synonym">Python molurus bivittatus</name>
    <dbReference type="NCBI Taxonomy" id="176946"/>
    <lineage>
        <taxon>Eukaryota</taxon>
        <taxon>Metazoa</taxon>
        <taxon>Chordata</taxon>
        <taxon>Craniata</taxon>
        <taxon>Vertebrata</taxon>
        <taxon>Euteleostomi</taxon>
        <taxon>Lepidosauria</taxon>
        <taxon>Squamata</taxon>
        <taxon>Bifurcata</taxon>
        <taxon>Unidentata</taxon>
        <taxon>Episquamata</taxon>
        <taxon>Toxicofera</taxon>
        <taxon>Serpentes</taxon>
        <taxon>Henophidia</taxon>
        <taxon>Pythonidae</taxon>
        <taxon>Python</taxon>
    </lineage>
</organism>
<name>A0A9F2W9S0_PYTBI</name>
<accession>A0A9F2W9S0</accession>
<dbReference type="PANTHER" id="PTHR46448:SF2">
    <property type="entry name" value="PROTEIN KINASE DOMAIN-CONTAINING PROTEIN"/>
    <property type="match status" value="1"/>
</dbReference>
<proteinExistence type="predicted"/>
<feature type="transmembrane region" description="Helical" evidence="1">
    <location>
        <begin position="34"/>
        <end position="55"/>
    </location>
</feature>
<keyword evidence="1" id="KW-1133">Transmembrane helix</keyword>
<dbReference type="GO" id="GO:0004715">
    <property type="term" value="F:non-membrane spanning protein tyrosine kinase activity"/>
    <property type="evidence" value="ECO:0007669"/>
    <property type="project" value="InterPro"/>
</dbReference>